<dbReference type="AlphaFoldDB" id="A0A109QYK8"/>
<name>A0A109QYK8_9MICO</name>
<dbReference type="RefSeq" id="WP_067227265.1">
    <property type="nucleotide sequence ID" value="NZ_CP014145.1"/>
</dbReference>
<protein>
    <submittedName>
        <fullName evidence="2">Uncharacterized protein</fullName>
    </submittedName>
</protein>
<dbReference type="EMBL" id="CP014145">
    <property type="protein sequence ID" value="AMB58575.1"/>
    <property type="molecule type" value="Genomic_DNA"/>
</dbReference>
<reference evidence="2 3" key="1">
    <citation type="journal article" date="2016" name="J. Biotechnol.">
        <title>First complete genome sequence of a species in the genus Microterricola, an extremophilic cold active enzyme producing bacterial strain ERGS5:02 isolated from Sikkim Himalaya.</title>
        <authorList>
            <person name="Himanshu"/>
            <person name="Swarnkar M.K."/>
            <person name="Singh D."/>
            <person name="Kumar R."/>
        </authorList>
    </citation>
    <scope>NUCLEOTIDE SEQUENCE [LARGE SCALE GENOMIC DNA]</scope>
    <source>
        <strain evidence="2 3">ERGS5:02</strain>
    </source>
</reference>
<dbReference type="KEGG" id="mvd:AWU67_06545"/>
<evidence type="ECO:0000313" key="2">
    <source>
        <dbReference type="EMBL" id="AMB58575.1"/>
    </source>
</evidence>
<evidence type="ECO:0000256" key="1">
    <source>
        <dbReference type="SAM" id="SignalP"/>
    </source>
</evidence>
<sequence length="260" mass="25626">MDIRLKIVGVVVVAGAMMLSAAPALAGTGHGAKPVTCAGGEIVSGSYSDITVTGACSVPSGAVITVSGSITLKKGAVLDAQSAPSTITVGRNVNSVSGALLGLGCQPASLVGNSGHECMVDPTGHSTITVNGDVTAVNTGTLLLNGITVRGNVSALGGGSEIPWSIKNNTITRNVSLVGQTTNWVGILFNKIGANLTLLKIAVTDTDPGAHGAFVVQNNVGKNLSCFAVTPTVTGGLFPGEPLNVVGGRALGQCAALAAS</sequence>
<gene>
    <name evidence="2" type="ORF">AWU67_06545</name>
</gene>
<proteinExistence type="predicted"/>
<accession>A0A109QYK8</accession>
<keyword evidence="3" id="KW-1185">Reference proteome</keyword>
<feature type="chain" id="PRO_5007140173" evidence="1">
    <location>
        <begin position="27"/>
        <end position="260"/>
    </location>
</feature>
<organism evidence="2 3">
    <name type="scientific">Microterricola viridarii</name>
    <dbReference type="NCBI Taxonomy" id="412690"/>
    <lineage>
        <taxon>Bacteria</taxon>
        <taxon>Bacillati</taxon>
        <taxon>Actinomycetota</taxon>
        <taxon>Actinomycetes</taxon>
        <taxon>Micrococcales</taxon>
        <taxon>Microbacteriaceae</taxon>
        <taxon>Microterricola</taxon>
    </lineage>
</organism>
<dbReference type="Proteomes" id="UP000058305">
    <property type="component" value="Chromosome"/>
</dbReference>
<evidence type="ECO:0000313" key="3">
    <source>
        <dbReference type="Proteomes" id="UP000058305"/>
    </source>
</evidence>
<reference evidence="3" key="2">
    <citation type="submission" date="2016-01" db="EMBL/GenBank/DDBJ databases">
        <title>First complete genome sequence of a species in the genus Microterricola, an extremophilic cold active enzyme producing strain ERGS5:02 isolated from Sikkim Himalaya.</title>
        <authorList>
            <person name="Kumar R."/>
            <person name="Singh D."/>
            <person name="Swarnkar M.K."/>
        </authorList>
    </citation>
    <scope>NUCLEOTIDE SEQUENCE [LARGE SCALE GENOMIC DNA]</scope>
    <source>
        <strain evidence="3">ERGS5:02</strain>
    </source>
</reference>
<dbReference type="OrthoDB" id="5109179at2"/>
<keyword evidence="1" id="KW-0732">Signal</keyword>
<feature type="signal peptide" evidence="1">
    <location>
        <begin position="1"/>
        <end position="26"/>
    </location>
</feature>